<feature type="coiled-coil region" evidence="2">
    <location>
        <begin position="60"/>
        <end position="87"/>
    </location>
</feature>
<evidence type="ECO:0000256" key="2">
    <source>
        <dbReference type="SAM" id="Coils"/>
    </source>
</evidence>
<dbReference type="GO" id="GO:0003677">
    <property type="term" value="F:DNA binding"/>
    <property type="evidence" value="ECO:0007669"/>
    <property type="project" value="InterPro"/>
</dbReference>
<reference evidence="4 5" key="1">
    <citation type="submission" date="2019-08" db="EMBL/GenBank/DDBJ databases">
        <title>In-depth cultivation of the pig gut microbiome towards novel bacterial diversity and tailored functional studies.</title>
        <authorList>
            <person name="Wylensek D."/>
            <person name="Hitch T.C.A."/>
            <person name="Clavel T."/>
        </authorList>
    </citation>
    <scope>NUCLEOTIDE SEQUENCE [LARGE SCALE GENOMIC DNA]</scope>
    <source>
        <strain evidence="4 5">WCA3-601-WT-6H</strain>
    </source>
</reference>
<keyword evidence="2" id="KW-0175">Coiled coil</keyword>
<evidence type="ECO:0000259" key="3">
    <source>
        <dbReference type="PROSITE" id="PS51898"/>
    </source>
</evidence>
<dbReference type="Gene3D" id="1.10.443.10">
    <property type="entry name" value="Intergrase catalytic core"/>
    <property type="match status" value="1"/>
</dbReference>
<dbReference type="GO" id="GO:0006310">
    <property type="term" value="P:DNA recombination"/>
    <property type="evidence" value="ECO:0007669"/>
    <property type="project" value="UniProtKB-KW"/>
</dbReference>
<evidence type="ECO:0000256" key="1">
    <source>
        <dbReference type="ARBA" id="ARBA00023172"/>
    </source>
</evidence>
<dbReference type="PROSITE" id="PS51898">
    <property type="entry name" value="TYR_RECOMBINASE"/>
    <property type="match status" value="1"/>
</dbReference>
<keyword evidence="1" id="KW-0233">DNA recombination</keyword>
<dbReference type="RefSeq" id="WP_154496052.1">
    <property type="nucleotide sequence ID" value="NZ_VUMU01000006.1"/>
</dbReference>
<comment type="caution">
    <text evidence="4">The sequence shown here is derived from an EMBL/GenBank/DDBJ whole genome shotgun (WGS) entry which is preliminary data.</text>
</comment>
<dbReference type="GO" id="GO:0015074">
    <property type="term" value="P:DNA integration"/>
    <property type="evidence" value="ECO:0007669"/>
    <property type="project" value="InterPro"/>
</dbReference>
<sequence length="419" mass="48664">MAKAHKLPSGNWNCKAYSHSEPIYNPNGSPVILSNGKQKMQRIYESFTAPTKKEAEFLAAQFQLTKAEKLKQQADEQNKTSAEKKLDMTLYEAISIYIESRKLLGRSPTTIQEYECTQKYGFQDIMDMKLSDLDEEILQEAINMESQRMSCGRNKRKPIGSKRLKNEWGLVAATLHKFHKALVYSVELPEVPDRVPDLLSAEELLPAVKGTEIELAVLLAAWLSFSMSEVRGLTKSKSISGDYIRIVEVVVDVHGRPVTKEIAKNKYRNRTHRIPPYIKQLIDTVPGDVLVPFNGRQLYHKWIKFLDKHHFHHMTFHDLRHLNASVMAWLQIPDKYAQERGGWKSDKVMKKVYTQTFPQARIEVDNTIDNFFDGIVDPGSETFNYEKYNAWRLLFDKKDTKENRRAFLEWMQHEMQHEN</sequence>
<proteinExistence type="predicted"/>
<keyword evidence="5" id="KW-1185">Reference proteome</keyword>
<dbReference type="InterPro" id="IPR013762">
    <property type="entry name" value="Integrase-like_cat_sf"/>
</dbReference>
<dbReference type="InterPro" id="IPR002104">
    <property type="entry name" value="Integrase_catalytic"/>
</dbReference>
<dbReference type="EMBL" id="VUMU01000006">
    <property type="protein sequence ID" value="MST57924.1"/>
    <property type="molecule type" value="Genomic_DNA"/>
</dbReference>
<dbReference type="Proteomes" id="UP000476055">
    <property type="component" value="Unassembled WGS sequence"/>
</dbReference>
<dbReference type="SUPFAM" id="SSF56349">
    <property type="entry name" value="DNA breaking-rejoining enzymes"/>
    <property type="match status" value="1"/>
</dbReference>
<name>A0A6L5YHU4_9FIRM</name>
<dbReference type="InterPro" id="IPR011010">
    <property type="entry name" value="DNA_brk_join_enz"/>
</dbReference>
<organism evidence="4 5">
    <name type="scientific">Waltera intestinalis</name>
    <dbReference type="NCBI Taxonomy" id="2606635"/>
    <lineage>
        <taxon>Bacteria</taxon>
        <taxon>Bacillati</taxon>
        <taxon>Bacillota</taxon>
        <taxon>Clostridia</taxon>
        <taxon>Lachnospirales</taxon>
        <taxon>Lachnospiraceae</taxon>
        <taxon>Waltera</taxon>
    </lineage>
</organism>
<dbReference type="AlphaFoldDB" id="A0A6L5YHU4"/>
<evidence type="ECO:0000313" key="5">
    <source>
        <dbReference type="Proteomes" id="UP000476055"/>
    </source>
</evidence>
<accession>A0A6L5YHU4</accession>
<protein>
    <submittedName>
        <fullName evidence="4">Tyrosine-type recombinase/integrase</fullName>
    </submittedName>
</protein>
<gene>
    <name evidence="4" type="ORF">FYJ59_06640</name>
</gene>
<feature type="domain" description="Tyr recombinase" evidence="3">
    <location>
        <begin position="194"/>
        <end position="366"/>
    </location>
</feature>
<evidence type="ECO:0000313" key="4">
    <source>
        <dbReference type="EMBL" id="MST57924.1"/>
    </source>
</evidence>